<evidence type="ECO:0000313" key="2">
    <source>
        <dbReference type="Proteomes" id="UP000638014"/>
    </source>
</evidence>
<dbReference type="RefSeq" id="WP_191144582.1">
    <property type="nucleotide sequence ID" value="NZ_JACXAF010000009.1"/>
</dbReference>
<dbReference type="AlphaFoldDB" id="A0A8J6ULS9"/>
<comment type="caution">
    <text evidence="1">The sequence shown here is derived from an EMBL/GenBank/DDBJ whole genome shotgun (WGS) entry which is preliminary data.</text>
</comment>
<organism evidence="1 2">
    <name type="scientific">Neiella litorisoli</name>
    <dbReference type="NCBI Taxonomy" id="2771431"/>
    <lineage>
        <taxon>Bacteria</taxon>
        <taxon>Pseudomonadati</taxon>
        <taxon>Pseudomonadota</taxon>
        <taxon>Gammaproteobacteria</taxon>
        <taxon>Alteromonadales</taxon>
        <taxon>Echinimonadaceae</taxon>
        <taxon>Neiella</taxon>
    </lineage>
</organism>
<evidence type="ECO:0000313" key="1">
    <source>
        <dbReference type="EMBL" id="MBD1389475.1"/>
    </source>
</evidence>
<gene>
    <name evidence="1" type="ORF">IC617_08550</name>
</gene>
<proteinExistence type="predicted"/>
<accession>A0A8J6ULS9</accession>
<reference evidence="1" key="1">
    <citation type="submission" date="2020-09" db="EMBL/GenBank/DDBJ databases">
        <title>A novel bacterium of genus Neiella, isolated from South China Sea.</title>
        <authorList>
            <person name="Huang H."/>
            <person name="Mo K."/>
            <person name="Hu Y."/>
        </authorList>
    </citation>
    <scope>NUCLEOTIDE SEQUENCE</scope>
    <source>
        <strain evidence="1">HB171785</strain>
    </source>
</reference>
<name>A0A8J6ULS9_9GAMM</name>
<dbReference type="Proteomes" id="UP000638014">
    <property type="component" value="Unassembled WGS sequence"/>
</dbReference>
<keyword evidence="2" id="KW-1185">Reference proteome</keyword>
<sequence length="268" mass="29817">MRICDLNATTLRDTLIALLLKAGVDYLQYCRLAKQLKSIGVGLHQRDYDFQLRGALVAVEQHWLAQLLAKLTVHYAHGSRAELSMDDMPSGLNREFPWGKCAPEDLEAGVRYWMGLYDFDQLIAYLTERCGELEQQGKVLAARDLGIHLALDEAKRTPRHLVAKVRLALSGCGYYHESSTRAVKSLSCAFKIAASEMGLPSLAAAMNSYYEAVHSMAKHDVGLKQGHASTVLITNRKQHIEFKFAADQADALLAFVKMYAPDMLECVA</sequence>
<protein>
    <submittedName>
        <fullName evidence="1">Uncharacterized protein</fullName>
    </submittedName>
</protein>
<dbReference type="EMBL" id="JACXAF010000009">
    <property type="protein sequence ID" value="MBD1389475.1"/>
    <property type="molecule type" value="Genomic_DNA"/>
</dbReference>